<dbReference type="HOGENOM" id="CLU_800852_0_0_0"/>
<dbReference type="Proteomes" id="UP000001887">
    <property type="component" value="Chromosome"/>
</dbReference>
<dbReference type="OrthoDB" id="210402at2"/>
<sequence>MAQLLSDLCVIGHPSKVGGADTELDHQITCWLKMGIKVHVCHTGPLDEHLRSLKLEERGVIYHSPRDWKSLEGLDCISFCNGEFLINLQEIKQHARSAMWVNCMTWNFDRELKMHEAGLIDLHLYQTQHAMERVGKKLQELAPFRASLFTPYFHQDLFPFIEQRPQDKFRFGRISRADADKFGSRQLWIYETMTAPVLKEGLIVGWNDKIARKLGKEPDSYITAVAENKVSQAAFYRTCDAIIMTTDTYENLPRVGFEAMSSGSVLVVDRRGGWQLQVDDGITGWLCADDREFVYKASRCAFEFEERQQMRIAAREKLERVWGIEAAMKSWAQVFDRLNSLSRSAA</sequence>
<evidence type="ECO:0000313" key="2">
    <source>
        <dbReference type="Proteomes" id="UP000001887"/>
    </source>
</evidence>
<dbReference type="STRING" id="530564.Psta_3705"/>
<dbReference type="AlphaFoldDB" id="D2QZZ7"/>
<dbReference type="Gene3D" id="3.40.50.2000">
    <property type="entry name" value="Glycogen Phosphorylase B"/>
    <property type="match status" value="1"/>
</dbReference>
<accession>D2QZZ7</accession>
<dbReference type="EMBL" id="CP001848">
    <property type="protein sequence ID" value="ADB18362.1"/>
    <property type="molecule type" value="Genomic_DNA"/>
</dbReference>
<reference evidence="1 2" key="1">
    <citation type="journal article" date="2009" name="Stand. Genomic Sci.">
        <title>Complete genome sequence of Pirellula staleyi type strain (ATCC 27377).</title>
        <authorList>
            <person name="Clum A."/>
            <person name="Tindall B.J."/>
            <person name="Sikorski J."/>
            <person name="Ivanova N."/>
            <person name="Mavrommatis K."/>
            <person name="Lucas S."/>
            <person name="Glavina del Rio T."/>
            <person name="Nolan M."/>
            <person name="Chen F."/>
            <person name="Tice H."/>
            <person name="Pitluck S."/>
            <person name="Cheng J.F."/>
            <person name="Chertkov O."/>
            <person name="Brettin T."/>
            <person name="Han C."/>
            <person name="Detter J.C."/>
            <person name="Kuske C."/>
            <person name="Bruce D."/>
            <person name="Goodwin L."/>
            <person name="Ovchinikova G."/>
            <person name="Pati A."/>
            <person name="Mikhailova N."/>
            <person name="Chen A."/>
            <person name="Palaniappan K."/>
            <person name="Land M."/>
            <person name="Hauser L."/>
            <person name="Chang Y.J."/>
            <person name="Jeffries C.D."/>
            <person name="Chain P."/>
            <person name="Rohde M."/>
            <person name="Goker M."/>
            <person name="Bristow J."/>
            <person name="Eisen J.A."/>
            <person name="Markowitz V."/>
            <person name="Hugenholtz P."/>
            <person name="Kyrpides N.C."/>
            <person name="Klenk H.P."/>
            <person name="Lapidus A."/>
        </authorList>
    </citation>
    <scope>NUCLEOTIDE SEQUENCE [LARGE SCALE GENOMIC DNA]</scope>
    <source>
        <strain evidence="2">ATCC 27377 / DSM 6068 / ICPB 4128</strain>
    </source>
</reference>
<dbReference type="KEGG" id="psl:Psta_3705"/>
<gene>
    <name evidence="1" type="ordered locus">Psta_3705</name>
</gene>
<evidence type="ECO:0000313" key="1">
    <source>
        <dbReference type="EMBL" id="ADB18362.1"/>
    </source>
</evidence>
<dbReference type="eggNOG" id="COG0438">
    <property type="taxonomic scope" value="Bacteria"/>
</dbReference>
<name>D2QZZ7_PIRSD</name>
<protein>
    <recommendedName>
        <fullName evidence="3">Glycosyl transferase group 1</fullName>
    </recommendedName>
</protein>
<organism evidence="1 2">
    <name type="scientific">Pirellula staleyi (strain ATCC 27377 / DSM 6068 / ICPB 4128)</name>
    <name type="common">Pirella staleyi</name>
    <dbReference type="NCBI Taxonomy" id="530564"/>
    <lineage>
        <taxon>Bacteria</taxon>
        <taxon>Pseudomonadati</taxon>
        <taxon>Planctomycetota</taxon>
        <taxon>Planctomycetia</taxon>
        <taxon>Pirellulales</taxon>
        <taxon>Pirellulaceae</taxon>
        <taxon>Pirellula</taxon>
    </lineage>
</organism>
<keyword evidence="2" id="KW-1185">Reference proteome</keyword>
<dbReference type="Pfam" id="PF13692">
    <property type="entry name" value="Glyco_trans_1_4"/>
    <property type="match status" value="1"/>
</dbReference>
<proteinExistence type="predicted"/>
<evidence type="ECO:0008006" key="3">
    <source>
        <dbReference type="Google" id="ProtNLM"/>
    </source>
</evidence>
<dbReference type="SUPFAM" id="SSF53756">
    <property type="entry name" value="UDP-Glycosyltransferase/glycogen phosphorylase"/>
    <property type="match status" value="1"/>
</dbReference>